<comment type="caution">
    <text evidence="6">The sequence shown here is derived from an EMBL/GenBank/DDBJ whole genome shotgun (WGS) entry which is preliminary data.</text>
</comment>
<dbReference type="SUPFAM" id="SSF51306">
    <property type="entry name" value="LexA/Signal peptidase"/>
    <property type="match status" value="1"/>
</dbReference>
<evidence type="ECO:0000313" key="7">
    <source>
        <dbReference type="Proteomes" id="UP000093501"/>
    </source>
</evidence>
<dbReference type="Gene3D" id="2.10.109.10">
    <property type="entry name" value="Umud Fragment, subunit A"/>
    <property type="match status" value="1"/>
</dbReference>
<dbReference type="GO" id="GO:0009003">
    <property type="term" value="F:signal peptidase activity"/>
    <property type="evidence" value="ECO:0007669"/>
    <property type="project" value="UniProtKB-EC"/>
</dbReference>
<dbReference type="AlphaFoldDB" id="A0A1C0ARV9"/>
<dbReference type="PRINTS" id="PR00728">
    <property type="entry name" value="SIGNALPTASE"/>
</dbReference>
<reference evidence="7" key="1">
    <citation type="submission" date="2016-07" db="EMBL/GenBank/DDBJ databases">
        <authorList>
            <person name="Florea S."/>
            <person name="Webb J.S."/>
            <person name="Jaromczyk J."/>
            <person name="Schardl C.L."/>
        </authorList>
    </citation>
    <scope>NUCLEOTIDE SEQUENCE [LARGE SCALE GENOMIC DNA]</scope>
    <source>
        <strain evidence="7">IPBSL-7</strain>
    </source>
</reference>
<keyword evidence="2" id="KW-0812">Transmembrane</keyword>
<dbReference type="InterPro" id="IPR001733">
    <property type="entry name" value="Peptidase_S26B"/>
</dbReference>
<evidence type="ECO:0000256" key="1">
    <source>
        <dbReference type="ARBA" id="ARBA00004370"/>
    </source>
</evidence>
<dbReference type="EMBL" id="MBQD01000004">
    <property type="protein sequence ID" value="OCL36935.1"/>
    <property type="molecule type" value="Genomic_DNA"/>
</dbReference>
<dbReference type="CDD" id="cd06530">
    <property type="entry name" value="S26_SPase_I"/>
    <property type="match status" value="1"/>
</dbReference>
<dbReference type="InterPro" id="IPR036286">
    <property type="entry name" value="LexA/Signal_pep-like_sf"/>
</dbReference>
<dbReference type="InterPro" id="IPR019533">
    <property type="entry name" value="Peptidase_S26"/>
</dbReference>
<dbReference type="GO" id="GO:0006465">
    <property type="term" value="P:signal peptide processing"/>
    <property type="evidence" value="ECO:0007669"/>
    <property type="project" value="UniProtKB-UniRule"/>
</dbReference>
<proteinExistence type="predicted"/>
<organism evidence="6 7">
    <name type="scientific">Tessaracoccus lapidicaptus</name>
    <dbReference type="NCBI Taxonomy" id="1427523"/>
    <lineage>
        <taxon>Bacteria</taxon>
        <taxon>Bacillati</taxon>
        <taxon>Actinomycetota</taxon>
        <taxon>Actinomycetes</taxon>
        <taxon>Propionibacteriales</taxon>
        <taxon>Propionibacteriaceae</taxon>
        <taxon>Tessaracoccus</taxon>
    </lineage>
</organism>
<evidence type="ECO:0000256" key="4">
    <source>
        <dbReference type="ARBA" id="ARBA00023136"/>
    </source>
</evidence>
<dbReference type="EC" id="3.4.21.89" evidence="5"/>
<protein>
    <recommendedName>
        <fullName evidence="5">Signal peptidase I</fullName>
        <ecNumber evidence="5">3.4.21.89</ecNumber>
    </recommendedName>
</protein>
<dbReference type="GO" id="GO:0016020">
    <property type="term" value="C:membrane"/>
    <property type="evidence" value="ECO:0007669"/>
    <property type="project" value="UniProtKB-SubCell"/>
</dbReference>
<dbReference type="Proteomes" id="UP000093501">
    <property type="component" value="Unassembled WGS sequence"/>
</dbReference>
<evidence type="ECO:0000256" key="2">
    <source>
        <dbReference type="ARBA" id="ARBA00022692"/>
    </source>
</evidence>
<evidence type="ECO:0000256" key="3">
    <source>
        <dbReference type="ARBA" id="ARBA00022989"/>
    </source>
</evidence>
<keyword evidence="4" id="KW-0472">Membrane</keyword>
<gene>
    <name evidence="6" type="ORF">BCR15_12695</name>
</gene>
<keyword evidence="3" id="KW-1133">Transmembrane helix</keyword>
<dbReference type="GO" id="GO:0004252">
    <property type="term" value="F:serine-type endopeptidase activity"/>
    <property type="evidence" value="ECO:0007669"/>
    <property type="project" value="UniProtKB-UniRule"/>
</dbReference>
<dbReference type="RefSeq" id="WP_068749901.1">
    <property type="nucleotide sequence ID" value="NZ_LR214441.1"/>
</dbReference>
<evidence type="ECO:0000256" key="5">
    <source>
        <dbReference type="NCBIfam" id="TIGR02228"/>
    </source>
</evidence>
<sequence length="158" mass="16485">MGPWALTLLLVAAVWPATWGGITGLTFVQGHSMEPTYYTGDLVLTIRQPAYEVGDVISFQVPPGQAGEGGRAIHRISAVGTLDGAEAYVTLGDNNAEADPWLTPSRHIMGRAVAHVPKVGLLLGSSLQRILLGGAAALVVLALLWPSRAPTPDSEPAA</sequence>
<comment type="subcellular location">
    <subcellularLocation>
        <location evidence="1">Membrane</location>
    </subcellularLocation>
</comment>
<name>A0A1C0ARV9_9ACTN</name>
<evidence type="ECO:0000313" key="6">
    <source>
        <dbReference type="EMBL" id="OCL36935.1"/>
    </source>
</evidence>
<keyword evidence="7" id="KW-1185">Reference proteome</keyword>
<accession>A0A1C0ARV9</accession>
<dbReference type="NCBIfam" id="TIGR02228">
    <property type="entry name" value="sigpep_I_arch"/>
    <property type="match status" value="1"/>
</dbReference>